<keyword evidence="2" id="KW-0378">Hydrolase</keyword>
<dbReference type="InterPro" id="IPR011335">
    <property type="entry name" value="Restrct_endonuc-II-like"/>
</dbReference>
<name>A0ABM9HB09_9BACT</name>
<proteinExistence type="predicted"/>
<dbReference type="RefSeq" id="WP_282010255.1">
    <property type="nucleotide sequence ID" value="NZ_OX336137.1"/>
</dbReference>
<dbReference type="Proteomes" id="UP001157733">
    <property type="component" value="Chromosome"/>
</dbReference>
<sequence length="132" mass="15593">MPRRNLRSHLPYDKTLIERARDLRSQSTPAENRFWHHLRQMPCYQETQFNRQKPIGTFIVDFYCHAYGLVIEIDGDTHGPDDAKRKDTARTAWLESQGLRVLRFQNREVIQNIEGVMSVLEKVIEEIKEEAP</sequence>
<keyword evidence="2" id="KW-0255">Endonuclease</keyword>
<organism evidence="2 3">
    <name type="scientific">Nitrospina watsonii</name>
    <dbReference type="NCBI Taxonomy" id="1323948"/>
    <lineage>
        <taxon>Bacteria</taxon>
        <taxon>Pseudomonadati</taxon>
        <taxon>Nitrospinota/Tectimicrobiota group</taxon>
        <taxon>Nitrospinota</taxon>
        <taxon>Nitrospinia</taxon>
        <taxon>Nitrospinales</taxon>
        <taxon>Nitrospinaceae</taxon>
        <taxon>Nitrospina</taxon>
    </lineage>
</organism>
<keyword evidence="3" id="KW-1185">Reference proteome</keyword>
<reference evidence="2 3" key="1">
    <citation type="submission" date="2022-09" db="EMBL/GenBank/DDBJ databases">
        <authorList>
            <person name="Kop L."/>
        </authorList>
    </citation>
    <scope>NUCLEOTIDE SEQUENCE [LARGE SCALE GENOMIC DNA]</scope>
    <source>
        <strain evidence="2 3">347</strain>
    </source>
</reference>
<dbReference type="InterPro" id="IPR047216">
    <property type="entry name" value="Endonuclease_DUF559_bact"/>
</dbReference>
<dbReference type="PANTHER" id="PTHR38590">
    <property type="entry name" value="BLL0828 PROTEIN"/>
    <property type="match status" value="1"/>
</dbReference>
<dbReference type="EMBL" id="OX336137">
    <property type="protein sequence ID" value="CAI2717305.1"/>
    <property type="molecule type" value="Genomic_DNA"/>
</dbReference>
<gene>
    <name evidence="2" type="ORF">NSPWAT_0446</name>
</gene>
<protein>
    <submittedName>
        <fullName evidence="2">Endonuclease</fullName>
    </submittedName>
</protein>
<feature type="domain" description="DUF559" evidence="1">
    <location>
        <begin position="16"/>
        <end position="123"/>
    </location>
</feature>
<dbReference type="InterPro" id="IPR007569">
    <property type="entry name" value="DUF559"/>
</dbReference>
<evidence type="ECO:0000259" key="1">
    <source>
        <dbReference type="Pfam" id="PF04480"/>
    </source>
</evidence>
<evidence type="ECO:0000313" key="3">
    <source>
        <dbReference type="Proteomes" id="UP001157733"/>
    </source>
</evidence>
<dbReference type="SUPFAM" id="SSF52980">
    <property type="entry name" value="Restriction endonuclease-like"/>
    <property type="match status" value="1"/>
</dbReference>
<evidence type="ECO:0000313" key="2">
    <source>
        <dbReference type="EMBL" id="CAI2717305.1"/>
    </source>
</evidence>
<dbReference type="GO" id="GO:0004519">
    <property type="term" value="F:endonuclease activity"/>
    <property type="evidence" value="ECO:0007669"/>
    <property type="project" value="UniProtKB-KW"/>
</dbReference>
<dbReference type="Gene3D" id="3.40.960.10">
    <property type="entry name" value="VSR Endonuclease"/>
    <property type="match status" value="1"/>
</dbReference>
<accession>A0ABM9HB09</accession>
<dbReference type="PANTHER" id="PTHR38590:SF1">
    <property type="entry name" value="BLL0828 PROTEIN"/>
    <property type="match status" value="1"/>
</dbReference>
<dbReference type="Pfam" id="PF04480">
    <property type="entry name" value="DUF559"/>
    <property type="match status" value="1"/>
</dbReference>
<keyword evidence="2" id="KW-0540">Nuclease</keyword>
<dbReference type="CDD" id="cd01038">
    <property type="entry name" value="Endonuclease_DUF559"/>
    <property type="match status" value="1"/>
</dbReference>